<organism evidence="1 2">
    <name type="scientific">Elysia marginata</name>
    <dbReference type="NCBI Taxonomy" id="1093978"/>
    <lineage>
        <taxon>Eukaryota</taxon>
        <taxon>Metazoa</taxon>
        <taxon>Spiralia</taxon>
        <taxon>Lophotrochozoa</taxon>
        <taxon>Mollusca</taxon>
        <taxon>Gastropoda</taxon>
        <taxon>Heterobranchia</taxon>
        <taxon>Euthyneura</taxon>
        <taxon>Panpulmonata</taxon>
        <taxon>Sacoglossa</taxon>
        <taxon>Placobranchoidea</taxon>
        <taxon>Plakobranchidae</taxon>
        <taxon>Elysia</taxon>
    </lineage>
</organism>
<sequence length="304" mass="34514">MGRAIDFRFRRHLRTLAITAACVVLFLHLVKQERTFTLSTHLGANRVNTVSRFTHEGNGYGLTLLKAVSRLIIVQAGQYTPKNFNSYFRAAKPSNTNNQQISNTLFSKVPILQYRLNLFADLAIIDTVFHKYRPDWTPTGFLQDGLVDFHAQIHKWKSYIPARPDQALVYTCIKGGCGGMADRQEGIVAGFLLAALTGRTFYILYEDKCPLSDFYVPNEIDWRVPSSIRSRLFHTSTQQMIAYNEDAFQLGEILAEANLTSVITSDLVVFSTNQDFTRYLVHNKDWKNVTANTFATHWSVASSE</sequence>
<accession>A0AAV4GAB2</accession>
<dbReference type="Proteomes" id="UP000762676">
    <property type="component" value="Unassembled WGS sequence"/>
</dbReference>
<evidence type="ECO:0000313" key="2">
    <source>
        <dbReference type="Proteomes" id="UP000762676"/>
    </source>
</evidence>
<evidence type="ECO:0000313" key="1">
    <source>
        <dbReference type="EMBL" id="GFR81576.1"/>
    </source>
</evidence>
<name>A0AAV4GAB2_9GAST</name>
<dbReference type="AlphaFoldDB" id="A0AAV4GAB2"/>
<reference evidence="1 2" key="1">
    <citation type="journal article" date="2021" name="Elife">
        <title>Chloroplast acquisition without the gene transfer in kleptoplastic sea slugs, Plakobranchus ocellatus.</title>
        <authorList>
            <person name="Maeda T."/>
            <person name="Takahashi S."/>
            <person name="Yoshida T."/>
            <person name="Shimamura S."/>
            <person name="Takaki Y."/>
            <person name="Nagai Y."/>
            <person name="Toyoda A."/>
            <person name="Suzuki Y."/>
            <person name="Arimoto A."/>
            <person name="Ishii H."/>
            <person name="Satoh N."/>
            <person name="Nishiyama T."/>
            <person name="Hasebe M."/>
            <person name="Maruyama T."/>
            <person name="Minagawa J."/>
            <person name="Obokata J."/>
            <person name="Shigenobu S."/>
        </authorList>
    </citation>
    <scope>NUCLEOTIDE SEQUENCE [LARGE SCALE GENOMIC DNA]</scope>
</reference>
<protein>
    <recommendedName>
        <fullName evidence="3">Fucosyltransferase N-terminal domain-containing protein</fullName>
    </recommendedName>
</protein>
<proteinExistence type="predicted"/>
<comment type="caution">
    <text evidence="1">The sequence shown here is derived from an EMBL/GenBank/DDBJ whole genome shotgun (WGS) entry which is preliminary data.</text>
</comment>
<dbReference type="EMBL" id="BMAT01001209">
    <property type="protein sequence ID" value="GFR81576.1"/>
    <property type="molecule type" value="Genomic_DNA"/>
</dbReference>
<evidence type="ECO:0008006" key="3">
    <source>
        <dbReference type="Google" id="ProtNLM"/>
    </source>
</evidence>
<gene>
    <name evidence="1" type="ORF">ElyMa_000607100</name>
</gene>
<keyword evidence="2" id="KW-1185">Reference proteome</keyword>